<name>A0ABV2H916_9HYPH</name>
<organism evidence="1 2">
    <name type="scientific">Pseudorhizobium tarimense</name>
    <dbReference type="NCBI Taxonomy" id="1079109"/>
    <lineage>
        <taxon>Bacteria</taxon>
        <taxon>Pseudomonadati</taxon>
        <taxon>Pseudomonadota</taxon>
        <taxon>Alphaproteobacteria</taxon>
        <taxon>Hyphomicrobiales</taxon>
        <taxon>Rhizobiaceae</taxon>
        <taxon>Rhizobium/Agrobacterium group</taxon>
        <taxon>Pseudorhizobium</taxon>
    </lineage>
</organism>
<dbReference type="InterPro" id="IPR011048">
    <property type="entry name" value="Haem_d1_sf"/>
</dbReference>
<reference evidence="1 2" key="1">
    <citation type="submission" date="2024-06" db="EMBL/GenBank/DDBJ databases">
        <title>Genomic Encyclopedia of Type Strains, Phase IV (KMG-IV): sequencing the most valuable type-strain genomes for metagenomic binning, comparative biology and taxonomic classification.</title>
        <authorList>
            <person name="Goeker M."/>
        </authorList>
    </citation>
    <scope>NUCLEOTIDE SEQUENCE [LARGE SCALE GENOMIC DNA]</scope>
    <source>
        <strain evidence="1 2">DSM 105042</strain>
    </source>
</reference>
<gene>
    <name evidence="1" type="ORF">ABID21_003168</name>
</gene>
<evidence type="ECO:0000313" key="1">
    <source>
        <dbReference type="EMBL" id="MET3587046.1"/>
    </source>
</evidence>
<sequence>MQFFLGNYGDDKVVAIDPSEQDPFRLVQLAVCRVDFALDSKRVSRAYVFTEDGKLHLLDVLTGEITKSAQVTEPYSKDGHWRDPRPRLTVMGNEIAVTDSNQQKVLVLDAGTLSQSRTIPVAGTPFNIVAVGGSGVRH</sequence>
<dbReference type="EMBL" id="JBEPLJ010000012">
    <property type="protein sequence ID" value="MET3587046.1"/>
    <property type="molecule type" value="Genomic_DNA"/>
</dbReference>
<accession>A0ABV2H916</accession>
<dbReference type="RefSeq" id="WP_312038836.1">
    <property type="nucleotide sequence ID" value="NZ_JALJRA010000012.1"/>
</dbReference>
<dbReference type="SUPFAM" id="SSF51004">
    <property type="entry name" value="C-terminal (heme d1) domain of cytochrome cd1-nitrite reductase"/>
    <property type="match status" value="1"/>
</dbReference>
<dbReference type="Gene3D" id="2.130.10.10">
    <property type="entry name" value="YVTN repeat-like/Quinoprotein amine dehydrogenase"/>
    <property type="match status" value="1"/>
</dbReference>
<comment type="caution">
    <text evidence="1">The sequence shown here is derived from an EMBL/GenBank/DDBJ whole genome shotgun (WGS) entry which is preliminary data.</text>
</comment>
<keyword evidence="2" id="KW-1185">Reference proteome</keyword>
<dbReference type="InterPro" id="IPR015943">
    <property type="entry name" value="WD40/YVTN_repeat-like_dom_sf"/>
</dbReference>
<dbReference type="Proteomes" id="UP001549031">
    <property type="component" value="Unassembled WGS sequence"/>
</dbReference>
<protein>
    <submittedName>
        <fullName evidence="1">YVTN family beta-propeller protein</fullName>
    </submittedName>
</protein>
<evidence type="ECO:0000313" key="2">
    <source>
        <dbReference type="Proteomes" id="UP001549031"/>
    </source>
</evidence>
<proteinExistence type="predicted"/>